<dbReference type="Gene3D" id="3.40.50.150">
    <property type="entry name" value="Vaccinia Virus protein VP39"/>
    <property type="match status" value="1"/>
</dbReference>
<keyword evidence="6" id="KW-1185">Reference proteome</keyword>
<dbReference type="GO" id="GO:0010420">
    <property type="term" value="F:polyprenyldihydroxybenzoate methyltransferase activity"/>
    <property type="evidence" value="ECO:0007669"/>
    <property type="project" value="TreeGrafter"/>
</dbReference>
<dbReference type="PANTHER" id="PTHR43464">
    <property type="entry name" value="METHYLTRANSFERASE"/>
    <property type="match status" value="1"/>
</dbReference>
<keyword evidence="1 5" id="KW-0489">Methyltransferase</keyword>
<dbReference type="Pfam" id="PF08241">
    <property type="entry name" value="Methyltransf_11"/>
    <property type="match status" value="1"/>
</dbReference>
<dbReference type="EC" id="2.1.1.64" evidence="5"/>
<dbReference type="AlphaFoldDB" id="A0AAC9LC59"/>
<keyword evidence="2 5" id="KW-0808">Transferase</keyword>
<proteinExistence type="predicted"/>
<dbReference type="Proteomes" id="UP000185511">
    <property type="component" value="Chromosome"/>
</dbReference>
<dbReference type="EMBL" id="CP016076">
    <property type="protein sequence ID" value="APU14606.1"/>
    <property type="molecule type" value="Genomic_DNA"/>
</dbReference>
<dbReference type="PANTHER" id="PTHR43464:SF19">
    <property type="entry name" value="UBIQUINONE BIOSYNTHESIS O-METHYLTRANSFERASE, MITOCHONDRIAL"/>
    <property type="match status" value="1"/>
</dbReference>
<organism evidence="5 6">
    <name type="scientific">Actinoalloteichus fjordicus</name>
    <dbReference type="NCBI Taxonomy" id="1612552"/>
    <lineage>
        <taxon>Bacteria</taxon>
        <taxon>Bacillati</taxon>
        <taxon>Actinomycetota</taxon>
        <taxon>Actinomycetes</taxon>
        <taxon>Pseudonocardiales</taxon>
        <taxon>Pseudonocardiaceae</taxon>
        <taxon>Actinoalloteichus</taxon>
    </lineage>
</organism>
<dbReference type="SUPFAM" id="SSF53335">
    <property type="entry name" value="S-adenosyl-L-methionine-dependent methyltransferases"/>
    <property type="match status" value="1"/>
</dbReference>
<dbReference type="InterPro" id="IPR029063">
    <property type="entry name" value="SAM-dependent_MTases_sf"/>
</dbReference>
<accession>A0AAC9LC59</accession>
<dbReference type="KEGG" id="acad:UA74_12740"/>
<name>A0AAC9LC59_9PSEU</name>
<dbReference type="InterPro" id="IPR013216">
    <property type="entry name" value="Methyltransf_11"/>
</dbReference>
<evidence type="ECO:0000259" key="4">
    <source>
        <dbReference type="Pfam" id="PF08241"/>
    </source>
</evidence>
<evidence type="ECO:0000256" key="1">
    <source>
        <dbReference type="ARBA" id="ARBA00022603"/>
    </source>
</evidence>
<evidence type="ECO:0000256" key="2">
    <source>
        <dbReference type="ARBA" id="ARBA00022679"/>
    </source>
</evidence>
<gene>
    <name evidence="5" type="ORF">UA74_12740</name>
</gene>
<evidence type="ECO:0000256" key="3">
    <source>
        <dbReference type="ARBA" id="ARBA00022691"/>
    </source>
</evidence>
<dbReference type="CDD" id="cd02440">
    <property type="entry name" value="AdoMet_MTases"/>
    <property type="match status" value="1"/>
</dbReference>
<evidence type="ECO:0000313" key="5">
    <source>
        <dbReference type="EMBL" id="APU14606.1"/>
    </source>
</evidence>
<dbReference type="GO" id="GO:0032259">
    <property type="term" value="P:methylation"/>
    <property type="evidence" value="ECO:0007669"/>
    <property type="project" value="UniProtKB-KW"/>
</dbReference>
<reference evidence="6" key="1">
    <citation type="submission" date="2016-06" db="EMBL/GenBank/DDBJ databases">
        <title>Complete genome sequence of Actinoalloteichus fjordicus DSM 46855 (=ADI127-17), type strain of the new species Actinoalloteichus fjordicus.</title>
        <authorList>
            <person name="Ruckert C."/>
            <person name="Nouioui I."/>
            <person name="Willmese J."/>
            <person name="van Wezel G."/>
            <person name="Klenk H.-P."/>
            <person name="Kalinowski J."/>
            <person name="Zotchev S.B."/>
        </authorList>
    </citation>
    <scope>NUCLEOTIDE SEQUENCE [LARGE SCALE GENOMIC DNA]</scope>
    <source>
        <strain evidence="6">ADI127-7</strain>
    </source>
</reference>
<feature type="domain" description="Methyltransferase type 11" evidence="4">
    <location>
        <begin position="55"/>
        <end position="145"/>
    </location>
</feature>
<protein>
    <submittedName>
        <fullName evidence="5">2-polyprenyl-3-methyl-5-hydroxy-6-metoxy-1, 4-benzoquinol methylase</fullName>
        <ecNumber evidence="5">2.1.1.64</ecNumber>
    </submittedName>
</protein>
<dbReference type="GO" id="GO:0061542">
    <property type="term" value="F:3-demethylubiquinol 3-O-methyltransferase activity"/>
    <property type="evidence" value="ECO:0007669"/>
    <property type="project" value="UniProtKB-EC"/>
</dbReference>
<sequence>MTTVSSTRIPNDPRQYDELADQWWNPEGTFASLSWIARCRAALVPTATRENAVLVDVACGGGLLHPHLVGKGYTHVGVDLSAESGRVARAHGVDQVIRGDMNRIPLANECADVVTAGQCLEHVTDPARVIAECCRILRPGGTLVVDTIPDTAIARLLIITLAENLPLRVKAPKGCHDHRLFVNRAGLVRAAAAHGVSLRLQGLAPKLSDIPGFLFHRRPEIRLIPSRNTSVLFQGVGVKRVRADARSHREARRPAGIGG</sequence>
<evidence type="ECO:0000313" key="6">
    <source>
        <dbReference type="Proteomes" id="UP000185511"/>
    </source>
</evidence>
<keyword evidence="3" id="KW-0949">S-adenosyl-L-methionine</keyword>